<evidence type="ECO:0000313" key="2">
    <source>
        <dbReference type="EMBL" id="DBA52200.1"/>
    </source>
</evidence>
<organism evidence="1">
    <name type="scientific">Nitrosopumilaceae spindle-shaped virus</name>
    <dbReference type="NCBI Taxonomy" id="3065433"/>
    <lineage>
        <taxon>Viruses</taxon>
    </lineage>
</organism>
<reference evidence="1" key="2">
    <citation type="submission" date="2024-03" db="EMBL/GenBank/DDBJ databases">
        <authorList>
            <person name="Ni Y."/>
            <person name="Xu T."/>
            <person name="Yan S."/>
            <person name="Chen L."/>
            <person name="Wang Y."/>
        </authorList>
    </citation>
    <scope>NUCLEOTIDE SEQUENCE</scope>
    <source>
        <strain evidence="2">NTT1</strain>
        <strain evidence="1">NTT2</strain>
    </source>
</reference>
<sequence length="104" mass="11171">MNKLVAVLIIASISSIVFFSATSQQAYAGGRVGWNPCSYFGGLTFCHKKVVPHGVTSPPPVVCNIDKYHHCSAPIVVCFSERSILNNAGITPSIITQILHLLNC</sequence>
<name>A0AAT9J749_9VIRU</name>
<proteinExistence type="predicted"/>
<reference evidence="1" key="1">
    <citation type="journal article" date="2024" name="Environ. Microbiol. Rep.">
        <title>Hiding in plain sight: The discovery of complete genomes of 11 hypothetical spindle-shaped viruses that putatively infect mesophilic ammonia-oxidizing archaea.</title>
        <authorList>
            <person name="Ni Y."/>
            <person name="Xu T."/>
            <person name="Yan S."/>
            <person name="Chen L."/>
            <person name="Wang Y."/>
        </authorList>
    </citation>
    <scope>NUCLEOTIDE SEQUENCE</scope>
    <source>
        <strain evidence="2">NTT1</strain>
        <strain evidence="1">NTT2</strain>
    </source>
</reference>
<dbReference type="EMBL" id="BK067791">
    <property type="protein sequence ID" value="DBA52200.1"/>
    <property type="molecule type" value="Genomic_DNA"/>
</dbReference>
<evidence type="ECO:0000313" key="1">
    <source>
        <dbReference type="EMBL" id="DBA51701.1"/>
    </source>
</evidence>
<protein>
    <submittedName>
        <fullName evidence="1">ORF2</fullName>
    </submittedName>
    <submittedName>
        <fullName evidence="2">ORF59</fullName>
    </submittedName>
</protein>
<dbReference type="EMBL" id="BK067783">
    <property type="protein sequence ID" value="DBA51701.1"/>
    <property type="molecule type" value="Genomic_DNA"/>
</dbReference>
<accession>A0AAT9J749</accession>